<evidence type="ECO:0000313" key="2">
    <source>
        <dbReference type="Proteomes" id="UP001296923"/>
    </source>
</evidence>
<protein>
    <recommendedName>
        <fullName evidence="3">Lipoprotein</fullName>
    </recommendedName>
</protein>
<evidence type="ECO:0008006" key="3">
    <source>
        <dbReference type="Google" id="ProtNLM"/>
    </source>
</evidence>
<proteinExistence type="predicted"/>
<name>A0ABS2ZLB5_9BACL</name>
<sequence>MRRNTIAILILIILLLTGCSRVTHNTDLENSIQSIVKDKNKVQIKIDSLANFEWDKGFLFTPYTTEESMEKQMGVNFKDRSKIYSRDDIYLLVFLHNEKVVQYVEINRNQSDFSICSKEYISPLKALITINRH</sequence>
<comment type="caution">
    <text evidence="1">The sequence shown here is derived from an EMBL/GenBank/DDBJ whole genome shotgun (WGS) entry which is preliminary data.</text>
</comment>
<organism evidence="1 2">
    <name type="scientific">Fictibacillus nanhaiensis</name>
    <dbReference type="NCBI Taxonomy" id="742169"/>
    <lineage>
        <taxon>Bacteria</taxon>
        <taxon>Bacillati</taxon>
        <taxon>Bacillota</taxon>
        <taxon>Bacilli</taxon>
        <taxon>Bacillales</taxon>
        <taxon>Fictibacillaceae</taxon>
        <taxon>Fictibacillus</taxon>
    </lineage>
</organism>
<keyword evidence="2" id="KW-1185">Reference proteome</keyword>
<evidence type="ECO:0000313" key="1">
    <source>
        <dbReference type="EMBL" id="MBN3553665.1"/>
    </source>
</evidence>
<dbReference type="Proteomes" id="UP001296923">
    <property type="component" value="Unassembled WGS sequence"/>
</dbReference>
<accession>A0ABS2ZLB5</accession>
<gene>
    <name evidence="1" type="ORF">JYA63_05285</name>
</gene>
<reference evidence="1 2" key="1">
    <citation type="submission" date="2021-01" db="EMBL/GenBank/DDBJ databases">
        <title>Genome Sequencing of Type Strains.</title>
        <authorList>
            <person name="Lemaire J.F."/>
            <person name="Inderbitzin P."/>
            <person name="Collins S.B."/>
            <person name="Wespe N."/>
            <person name="Knight-Connoni V."/>
        </authorList>
    </citation>
    <scope>NUCLEOTIDE SEQUENCE [LARGE SCALE GENOMIC DNA]</scope>
    <source>
        <strain evidence="1 2">DSM 23009</strain>
    </source>
</reference>
<dbReference type="PROSITE" id="PS51257">
    <property type="entry name" value="PROKAR_LIPOPROTEIN"/>
    <property type="match status" value="1"/>
</dbReference>
<dbReference type="EMBL" id="JAFHKR010000038">
    <property type="protein sequence ID" value="MBN3553665.1"/>
    <property type="molecule type" value="Genomic_DNA"/>
</dbReference>
<dbReference type="RefSeq" id="WP_205724810.1">
    <property type="nucleotide sequence ID" value="NZ_JAFHKR010000038.1"/>
</dbReference>